<organism evidence="2 3">
    <name type="scientific">Colletotrichum tofieldiae</name>
    <dbReference type="NCBI Taxonomy" id="708197"/>
    <lineage>
        <taxon>Eukaryota</taxon>
        <taxon>Fungi</taxon>
        <taxon>Dikarya</taxon>
        <taxon>Ascomycota</taxon>
        <taxon>Pezizomycotina</taxon>
        <taxon>Sordariomycetes</taxon>
        <taxon>Hypocreomycetidae</taxon>
        <taxon>Glomerellales</taxon>
        <taxon>Glomerellaceae</taxon>
        <taxon>Colletotrichum</taxon>
        <taxon>Colletotrichum spaethianum species complex</taxon>
    </lineage>
</organism>
<accession>A0A166MC31</accession>
<protein>
    <submittedName>
        <fullName evidence="2">Coatomer subunit</fullName>
    </submittedName>
</protein>
<dbReference type="Proteomes" id="UP000076552">
    <property type="component" value="Unassembled WGS sequence"/>
</dbReference>
<dbReference type="AlphaFoldDB" id="A0A166MC31"/>
<comment type="caution">
    <text evidence="2">The sequence shown here is derived from an EMBL/GenBank/DDBJ whole genome shotgun (WGS) entry which is preliminary data.</text>
</comment>
<name>A0A166MC31_9PEZI</name>
<feature type="compositionally biased region" description="Polar residues" evidence="1">
    <location>
        <begin position="24"/>
        <end position="47"/>
    </location>
</feature>
<evidence type="ECO:0000256" key="1">
    <source>
        <dbReference type="SAM" id="MobiDB-lite"/>
    </source>
</evidence>
<feature type="region of interest" description="Disordered" evidence="1">
    <location>
        <begin position="116"/>
        <end position="182"/>
    </location>
</feature>
<proteinExistence type="predicted"/>
<keyword evidence="3" id="KW-1185">Reference proteome</keyword>
<evidence type="ECO:0000313" key="3">
    <source>
        <dbReference type="Proteomes" id="UP000076552"/>
    </source>
</evidence>
<evidence type="ECO:0000313" key="2">
    <source>
        <dbReference type="EMBL" id="KZL64510.1"/>
    </source>
</evidence>
<feature type="region of interest" description="Disordered" evidence="1">
    <location>
        <begin position="309"/>
        <end position="338"/>
    </location>
</feature>
<sequence>MDHISSSSSSTGTTTYTRQSVSTFQQDVPKQTYTTAGTIYNPSNSQPLQPPVRRGRTLKWPPVGTAASELSLFPKSVLAGLPLKSQNHIATPTSPLPHQIPKYSPLQQNYDRAVSPVTDHNRESPNDSDISSLTSSRIPSYTMNGNQVSPVDGVMPASSVNKHVDAESSDDEDDESTSENPLKNFTVKGLQNLASYPNPNQKRAQKTLLRARPGATPAPSTGNLSRTATPSYGVQAFDVSDLAKNGSNSPGLFHSAKTDPNAILKLQVDQRPVGELNASWRANSATPPPPPGLFPAHNIQRSLPHSAYKSTLATGPGAPRPLTAGPPGQRQRQRQCRTSTFDSAIKELNGGSKTDVSYDGSVNNDILPVPKATHNNTSLDALRLVGSETPDHLKAGLPSLLCNSTPDADHLYQAPIDSGKLSDVEMMKILQYMNLGPNANVHDYKNRSRQPEVGIPVIFGEKWVAEYPQSDRSRLAQGTWMIAQDELQRRTERVNQLFYAGTGELGKSLESVVKDAEFNNFKRQVGVIGDRRPKAKLEKVEYPPISIQQANNMTNKEAAEPLVALGISSVLNHIEGKRDSQRFYQWKDLEACKVDESVEGRKSVFRH</sequence>
<reference evidence="2 3" key="1">
    <citation type="submission" date="2015-06" db="EMBL/GenBank/DDBJ databases">
        <title>Survival trade-offs in plant roots during colonization by closely related pathogenic and mutualistic fungi.</title>
        <authorList>
            <person name="Hacquard S."/>
            <person name="Kracher B."/>
            <person name="Hiruma K."/>
            <person name="Weinman A."/>
            <person name="Muench P."/>
            <person name="Garrido Oter R."/>
            <person name="Ver Loren van Themaat E."/>
            <person name="Dallerey J.-F."/>
            <person name="Damm U."/>
            <person name="Henrissat B."/>
            <person name="Lespinet O."/>
            <person name="Thon M."/>
            <person name="Kemen E."/>
            <person name="McHardy A.C."/>
            <person name="Schulze-Lefert P."/>
            <person name="O'Connell R.J."/>
        </authorList>
    </citation>
    <scope>NUCLEOTIDE SEQUENCE [LARGE SCALE GENOMIC DNA]</scope>
    <source>
        <strain evidence="2 3">0861</strain>
    </source>
</reference>
<feature type="compositionally biased region" description="Polar residues" evidence="1">
    <location>
        <begin position="127"/>
        <end position="149"/>
    </location>
</feature>
<feature type="region of interest" description="Disordered" evidence="1">
    <location>
        <begin position="1"/>
        <end position="56"/>
    </location>
</feature>
<feature type="compositionally biased region" description="Low complexity" evidence="1">
    <location>
        <begin position="1"/>
        <end position="23"/>
    </location>
</feature>
<dbReference type="EMBL" id="LFIV01000277">
    <property type="protein sequence ID" value="KZL64510.1"/>
    <property type="molecule type" value="Genomic_DNA"/>
</dbReference>
<gene>
    <name evidence="2" type="ORF">CT0861_00742</name>
</gene>
<feature type="compositionally biased region" description="Acidic residues" evidence="1">
    <location>
        <begin position="167"/>
        <end position="177"/>
    </location>
</feature>